<comment type="caution">
    <text evidence="2">The sequence shown here is derived from an EMBL/GenBank/DDBJ whole genome shotgun (WGS) entry which is preliminary data.</text>
</comment>
<sequence length="43" mass="4524">MYWAWAAVSIGDDPAPSGPGTVSSPTPARSAVRALRRAGDRLR</sequence>
<accession>W7IVH6</accession>
<evidence type="ECO:0000256" key="1">
    <source>
        <dbReference type="SAM" id="MobiDB-lite"/>
    </source>
</evidence>
<feature type="region of interest" description="Disordered" evidence="1">
    <location>
        <begin position="11"/>
        <end position="43"/>
    </location>
</feature>
<organism evidence="2 3">
    <name type="scientific">Actinokineospora spheciospongiae</name>
    <dbReference type="NCBI Taxonomy" id="909613"/>
    <lineage>
        <taxon>Bacteria</taxon>
        <taxon>Bacillati</taxon>
        <taxon>Actinomycetota</taxon>
        <taxon>Actinomycetes</taxon>
        <taxon>Pseudonocardiales</taxon>
        <taxon>Pseudonocardiaceae</taxon>
        <taxon>Actinokineospora</taxon>
    </lineage>
</organism>
<dbReference type="AlphaFoldDB" id="W7IVH6"/>
<feature type="compositionally biased region" description="Low complexity" evidence="1">
    <location>
        <begin position="14"/>
        <end position="28"/>
    </location>
</feature>
<keyword evidence="3" id="KW-1185">Reference proteome</keyword>
<protein>
    <submittedName>
        <fullName evidence="2">Uncharacterized protein</fullName>
    </submittedName>
</protein>
<dbReference type="EMBL" id="AYXG01000147">
    <property type="protein sequence ID" value="EWC60742.1"/>
    <property type="molecule type" value="Genomic_DNA"/>
</dbReference>
<reference evidence="2 3" key="1">
    <citation type="journal article" date="2014" name="Genome Announc.">
        <title>Draft Genome Sequence of the Antitrypanosomally Active Sponge-Associated Bacterium Actinokineospora sp. Strain EG49.</title>
        <authorList>
            <person name="Harjes J."/>
            <person name="Ryu T."/>
            <person name="Abdelmohsen U.R."/>
            <person name="Moitinho-Silva L."/>
            <person name="Horn H."/>
            <person name="Ravasi T."/>
            <person name="Hentschel U."/>
        </authorList>
    </citation>
    <scope>NUCLEOTIDE SEQUENCE [LARGE SCALE GENOMIC DNA]</scope>
    <source>
        <strain evidence="2 3">EG49</strain>
    </source>
</reference>
<dbReference type="Proteomes" id="UP000019277">
    <property type="component" value="Unassembled WGS sequence"/>
</dbReference>
<name>W7IVH6_9PSEU</name>
<gene>
    <name evidence="2" type="ORF">UO65_4025</name>
</gene>
<evidence type="ECO:0000313" key="2">
    <source>
        <dbReference type="EMBL" id="EWC60742.1"/>
    </source>
</evidence>
<evidence type="ECO:0000313" key="3">
    <source>
        <dbReference type="Proteomes" id="UP000019277"/>
    </source>
</evidence>
<proteinExistence type="predicted"/>